<feature type="region of interest" description="Disordered" evidence="1">
    <location>
        <begin position="569"/>
        <end position="611"/>
    </location>
</feature>
<organism evidence="2 3">
    <name type="scientific">Anaeromyces robustus</name>
    <dbReference type="NCBI Taxonomy" id="1754192"/>
    <lineage>
        <taxon>Eukaryota</taxon>
        <taxon>Fungi</taxon>
        <taxon>Fungi incertae sedis</taxon>
        <taxon>Chytridiomycota</taxon>
        <taxon>Chytridiomycota incertae sedis</taxon>
        <taxon>Neocallimastigomycetes</taxon>
        <taxon>Neocallimastigales</taxon>
        <taxon>Neocallimastigaceae</taxon>
        <taxon>Anaeromyces</taxon>
    </lineage>
</organism>
<keyword evidence="3" id="KW-1185">Reference proteome</keyword>
<feature type="region of interest" description="Disordered" evidence="1">
    <location>
        <begin position="462"/>
        <end position="511"/>
    </location>
</feature>
<gene>
    <name evidence="2" type="ORF">BCR32DRAFT_324169</name>
</gene>
<evidence type="ECO:0000256" key="1">
    <source>
        <dbReference type="SAM" id="MobiDB-lite"/>
    </source>
</evidence>
<proteinExistence type="predicted"/>
<feature type="compositionally biased region" description="Polar residues" evidence="1">
    <location>
        <begin position="420"/>
        <end position="429"/>
    </location>
</feature>
<feature type="region of interest" description="Disordered" evidence="1">
    <location>
        <begin position="330"/>
        <end position="372"/>
    </location>
</feature>
<reference evidence="2 3" key="2">
    <citation type="submission" date="2016-08" db="EMBL/GenBank/DDBJ databases">
        <title>Pervasive Adenine N6-methylation of Active Genes in Fungi.</title>
        <authorList>
            <consortium name="DOE Joint Genome Institute"/>
            <person name="Mondo S.J."/>
            <person name="Dannebaum R.O."/>
            <person name="Kuo R.C."/>
            <person name="Labutti K."/>
            <person name="Haridas S."/>
            <person name="Kuo A."/>
            <person name="Salamov A."/>
            <person name="Ahrendt S.R."/>
            <person name="Lipzen A."/>
            <person name="Sullivan W."/>
            <person name="Andreopoulos W.B."/>
            <person name="Clum A."/>
            <person name="Lindquist E."/>
            <person name="Daum C."/>
            <person name="Ramamoorthy G.K."/>
            <person name="Gryganskyi A."/>
            <person name="Culley D."/>
            <person name="Magnuson J.K."/>
            <person name="James T.Y."/>
            <person name="O'Malley M.A."/>
            <person name="Stajich J.E."/>
            <person name="Spatafora J.W."/>
            <person name="Visel A."/>
            <person name="Grigoriev I.V."/>
        </authorList>
    </citation>
    <scope>NUCLEOTIDE SEQUENCE [LARGE SCALE GENOMIC DNA]</scope>
    <source>
        <strain evidence="2 3">S4</strain>
    </source>
</reference>
<feature type="compositionally biased region" description="Polar residues" evidence="1">
    <location>
        <begin position="464"/>
        <end position="481"/>
    </location>
</feature>
<comment type="caution">
    <text evidence="2">The sequence shown here is derived from an EMBL/GenBank/DDBJ whole genome shotgun (WGS) entry which is preliminary data.</text>
</comment>
<feature type="region of interest" description="Disordered" evidence="1">
    <location>
        <begin position="400"/>
        <end position="435"/>
    </location>
</feature>
<feature type="compositionally biased region" description="Polar residues" evidence="1">
    <location>
        <begin position="200"/>
        <end position="216"/>
    </location>
</feature>
<sequence length="627" mass="71016">MVKVHFNENIETVETYDANDYDRTSVPIAELNDAEFNEIECYRLEMKKQTIEEYQKRWRKSRNSNNSVDSPDSETNSNNSGSDSENLSPSLKSCLINKNSSDSNKLNASAINAAMSVSLSSSLEDDPNYFREGQAQPNIILNTPHSSDYNSDEGRVPKVTLELSSSLESNLETNQKNNIFLFSEPDQENDDSEGKKSYLHPNQVSPLSFNGTDSPTSDNDADGEESDDDNHSFIRLFGDSFEAKDTDEEDSDYIKDMSLTEGENSISLSHHILSGDIPTTSFNSSTHRLFTDSLFTSSPILPKADLEVKHNKDSQVQEELDELEIELEEEVKRSKLKIENEKEEEKEQESREEHEEKYEKIENSKLQDENEEFELEDDFKNLQSQDELIETPEEEIIVLEEEEEEDDDDLEIDKHPHSDTYVNYGNSQHIDIKPRRHDINNEIDTISSCPFGKPISFLDDLPETFQTPLSSSLPSKSETNKPSNSFFGSPFSPKTKSPYKTSSYSSNSSSLYSNRLNRYSTSSSHSNGSYSGNSDGSYLVSKRNYLSIGNRDKPKSYTSSNQHRLSHYTTSKWEGIGNSNSYRSNKSGSNSSYSNNSSNSNKYYPRPATKLVTTSPFSSSWIYDASF</sequence>
<dbReference type="Proteomes" id="UP000193944">
    <property type="component" value="Unassembled WGS sequence"/>
</dbReference>
<dbReference type="OrthoDB" id="2157634at2759"/>
<evidence type="ECO:0000313" key="2">
    <source>
        <dbReference type="EMBL" id="ORX87976.1"/>
    </source>
</evidence>
<dbReference type="EMBL" id="MCFG01000003">
    <property type="protein sequence ID" value="ORX87976.1"/>
    <property type="molecule type" value="Genomic_DNA"/>
</dbReference>
<feature type="compositionally biased region" description="Basic and acidic residues" evidence="1">
    <location>
        <begin position="330"/>
        <end position="368"/>
    </location>
</feature>
<feature type="compositionally biased region" description="Polar residues" evidence="1">
    <location>
        <begin position="63"/>
        <end position="95"/>
    </location>
</feature>
<feature type="compositionally biased region" description="Acidic residues" evidence="1">
    <location>
        <begin position="219"/>
        <end position="228"/>
    </location>
</feature>
<evidence type="ECO:0000313" key="3">
    <source>
        <dbReference type="Proteomes" id="UP000193944"/>
    </source>
</evidence>
<feature type="compositionally biased region" description="Low complexity" evidence="1">
    <location>
        <begin position="482"/>
        <end position="511"/>
    </location>
</feature>
<name>A0A1Y1XR63_9FUNG</name>
<protein>
    <submittedName>
        <fullName evidence="2">Uncharacterized protein</fullName>
    </submittedName>
</protein>
<accession>A0A1Y1XR63</accession>
<feature type="region of interest" description="Disordered" evidence="1">
    <location>
        <begin position="57"/>
        <end position="95"/>
    </location>
</feature>
<dbReference type="AlphaFoldDB" id="A0A1Y1XR63"/>
<feature type="compositionally biased region" description="Acidic residues" evidence="1">
    <location>
        <begin position="400"/>
        <end position="411"/>
    </location>
</feature>
<feature type="region of interest" description="Disordered" evidence="1">
    <location>
        <begin position="184"/>
        <end position="232"/>
    </location>
</feature>
<reference evidence="2 3" key="1">
    <citation type="submission" date="2016-08" db="EMBL/GenBank/DDBJ databases">
        <title>A Parts List for Fungal Cellulosomes Revealed by Comparative Genomics.</title>
        <authorList>
            <consortium name="DOE Joint Genome Institute"/>
            <person name="Haitjema C.H."/>
            <person name="Gilmore S.P."/>
            <person name="Henske J.K."/>
            <person name="Solomon K.V."/>
            <person name="De Groot R."/>
            <person name="Kuo A."/>
            <person name="Mondo S.J."/>
            <person name="Salamov A.A."/>
            <person name="Labutti K."/>
            <person name="Zhao Z."/>
            <person name="Chiniquy J."/>
            <person name="Barry K."/>
            <person name="Brewer H.M."/>
            <person name="Purvine S.O."/>
            <person name="Wright A.T."/>
            <person name="Boxma B."/>
            <person name="Van Alen T."/>
            <person name="Hackstein J.H."/>
            <person name="Baker S.E."/>
            <person name="Grigoriev I.V."/>
            <person name="O'Malley M.A."/>
        </authorList>
    </citation>
    <scope>NUCLEOTIDE SEQUENCE [LARGE SCALE GENOMIC DNA]</scope>
    <source>
        <strain evidence="2 3">S4</strain>
    </source>
</reference>
<feature type="compositionally biased region" description="Low complexity" evidence="1">
    <location>
        <begin position="577"/>
        <end position="607"/>
    </location>
</feature>